<dbReference type="GO" id="GO:0004888">
    <property type="term" value="F:transmembrane signaling receptor activity"/>
    <property type="evidence" value="ECO:0007669"/>
    <property type="project" value="InterPro"/>
</dbReference>
<dbReference type="PANTHER" id="PTHR24373:SF398">
    <property type="entry name" value="LEUCINE-RICH REPEAT-CONTAINING G-PROTEIN COUPLED RECEPTOR 6"/>
    <property type="match status" value="1"/>
</dbReference>
<dbReference type="Pfam" id="PF01463">
    <property type="entry name" value="LRRCT"/>
    <property type="match status" value="2"/>
</dbReference>
<dbReference type="GO" id="GO:0031012">
    <property type="term" value="C:extracellular matrix"/>
    <property type="evidence" value="ECO:0007669"/>
    <property type="project" value="TreeGrafter"/>
</dbReference>
<dbReference type="InterPro" id="IPR032675">
    <property type="entry name" value="LRR_dom_sf"/>
</dbReference>
<dbReference type="PRINTS" id="PR00019">
    <property type="entry name" value="LEURICHRPT"/>
</dbReference>
<evidence type="ECO:0000259" key="12">
    <source>
        <dbReference type="SMART" id="SM00082"/>
    </source>
</evidence>
<accession>A0A6F9D9Z8</accession>
<dbReference type="GO" id="GO:0006955">
    <property type="term" value="P:immune response"/>
    <property type="evidence" value="ECO:0007669"/>
    <property type="project" value="InterPro"/>
</dbReference>
<dbReference type="Gene3D" id="3.80.10.10">
    <property type="entry name" value="Ribonuclease Inhibitor"/>
    <property type="match status" value="5"/>
</dbReference>
<keyword evidence="7" id="KW-1133">Transmembrane helix</keyword>
<keyword evidence="2" id="KW-1003">Cell membrane</keyword>
<dbReference type="PANTHER" id="PTHR24373">
    <property type="entry name" value="SLIT RELATED LEUCINE-RICH REPEAT NEURONAL PROTEIN"/>
    <property type="match status" value="1"/>
</dbReference>
<feature type="signal peptide" evidence="10">
    <location>
        <begin position="1"/>
        <end position="34"/>
    </location>
</feature>
<dbReference type="InterPro" id="IPR001611">
    <property type="entry name" value="Leu-rich_rpt"/>
</dbReference>
<dbReference type="InterPro" id="IPR000372">
    <property type="entry name" value="LRRNT"/>
</dbReference>
<evidence type="ECO:0000256" key="5">
    <source>
        <dbReference type="ARBA" id="ARBA00022729"/>
    </source>
</evidence>
<organism evidence="13">
    <name type="scientific">Phallusia mammillata</name>
    <dbReference type="NCBI Taxonomy" id="59560"/>
    <lineage>
        <taxon>Eukaryota</taxon>
        <taxon>Metazoa</taxon>
        <taxon>Chordata</taxon>
        <taxon>Tunicata</taxon>
        <taxon>Ascidiacea</taxon>
        <taxon>Phlebobranchia</taxon>
        <taxon>Ascidiidae</taxon>
        <taxon>Phallusia</taxon>
    </lineage>
</organism>
<feature type="chain" id="PRO_5026325748" evidence="10">
    <location>
        <begin position="35"/>
        <end position="750"/>
    </location>
</feature>
<evidence type="ECO:0000256" key="8">
    <source>
        <dbReference type="ARBA" id="ARBA00023136"/>
    </source>
</evidence>
<keyword evidence="6" id="KW-0677">Repeat</keyword>
<protein>
    <submittedName>
        <fullName evidence="13">Chondroadherin-like protein</fullName>
    </submittedName>
</protein>
<keyword evidence="5 10" id="KW-0732">Signal</keyword>
<evidence type="ECO:0000256" key="7">
    <source>
        <dbReference type="ARBA" id="ARBA00022989"/>
    </source>
</evidence>
<feature type="region of interest" description="Disordered" evidence="9">
    <location>
        <begin position="725"/>
        <end position="750"/>
    </location>
</feature>
<proteinExistence type="evidence at transcript level"/>
<dbReference type="SMART" id="SM00364">
    <property type="entry name" value="LRR_BAC"/>
    <property type="match status" value="5"/>
</dbReference>
<evidence type="ECO:0000256" key="4">
    <source>
        <dbReference type="ARBA" id="ARBA00022692"/>
    </source>
</evidence>
<dbReference type="PROSITE" id="PS51450">
    <property type="entry name" value="LRR"/>
    <property type="match status" value="9"/>
</dbReference>
<dbReference type="InterPro" id="IPR017241">
    <property type="entry name" value="Toll-like_receptor"/>
</dbReference>
<evidence type="ECO:0000256" key="3">
    <source>
        <dbReference type="ARBA" id="ARBA00022614"/>
    </source>
</evidence>
<dbReference type="InterPro" id="IPR003591">
    <property type="entry name" value="Leu-rich_rpt_typical-subtyp"/>
</dbReference>
<dbReference type="SMART" id="SM00365">
    <property type="entry name" value="LRR_SD22"/>
    <property type="match status" value="8"/>
</dbReference>
<dbReference type="FunFam" id="3.80.10.10:FF:001438">
    <property type="entry name" value="Uncharacterized protein"/>
    <property type="match status" value="2"/>
</dbReference>
<comment type="subcellular location">
    <subcellularLocation>
        <location evidence="1">Cell membrane</location>
    </subcellularLocation>
</comment>
<dbReference type="InterPro" id="IPR000483">
    <property type="entry name" value="Cys-rich_flank_reg_C"/>
</dbReference>
<feature type="domain" description="LRRCT" evidence="12">
    <location>
        <begin position="666"/>
        <end position="713"/>
    </location>
</feature>
<dbReference type="PIRSF" id="PIRSF037595">
    <property type="entry name" value="Toll-like_receptor"/>
    <property type="match status" value="1"/>
</dbReference>
<dbReference type="EMBL" id="LR783893">
    <property type="protein sequence ID" value="CAB3230396.1"/>
    <property type="molecule type" value="mRNA"/>
</dbReference>
<dbReference type="GO" id="GO:0005615">
    <property type="term" value="C:extracellular space"/>
    <property type="evidence" value="ECO:0007669"/>
    <property type="project" value="TreeGrafter"/>
</dbReference>
<dbReference type="SUPFAM" id="SSF52058">
    <property type="entry name" value="L domain-like"/>
    <property type="match status" value="2"/>
</dbReference>
<dbReference type="SMART" id="SM00013">
    <property type="entry name" value="LRRNT"/>
    <property type="match status" value="2"/>
</dbReference>
<evidence type="ECO:0000256" key="10">
    <source>
        <dbReference type="SAM" id="SignalP"/>
    </source>
</evidence>
<dbReference type="AlphaFoldDB" id="A0A6F9D9Z8"/>
<dbReference type="GO" id="GO:0005886">
    <property type="term" value="C:plasma membrane"/>
    <property type="evidence" value="ECO:0007669"/>
    <property type="project" value="UniProtKB-SubCell"/>
</dbReference>
<feature type="domain" description="LRRNT" evidence="11">
    <location>
        <begin position="391"/>
        <end position="425"/>
    </location>
</feature>
<feature type="domain" description="LRRCT" evidence="12">
    <location>
        <begin position="314"/>
        <end position="360"/>
    </location>
</feature>
<evidence type="ECO:0000313" key="13">
    <source>
        <dbReference type="EMBL" id="CAB3230396.1"/>
    </source>
</evidence>
<sequence length="750" mass="84060">MQLKDLKNKKFTLQNMRLILWACTLSLWQTVVLGAPCPRDCSCNKPKKIVTCSSNSGEIPGGIPPYAQDVVLKGNRIRWLRIGDFTGFSDVVNLLLNGNEITGIEPGTFGSLKRVKLLNLRTNNLTSLDSGMFDGMPKTLKTLYLHENQISTIESGVFRPLAKAAVQILTLKMNKLTEIRDGDFEGLQKLKNLILDDNLIQSISGNAFNTLRNIRKLSLENNKLVSFPTEVKLPFLSTLSLANNKLTSLANDVFSGMGRLSHINLSSNALTSISESTFANLPKLHTLDLSSNRLVSLHDLRNGREFTNLLLGGNMWQCDCAIQVMRRWMETTEYDVTCMSPTEHSGRSLKSLSIEDLHCPVPKSATTPDLPITTSLPMLTNPVITGSSRFYCPAKCVCAMDVRHINCNRRGYTAVPSRLPDTAALVDLRDNKIRLLESNSFVCPHVISLHLQGNGLQRIRAGAFRHLAKLVYLYLNRNQISEIEEGAFEGMETLAYLFLDNNRIAAIPSGLFRPLASIYSIYLRRNYLVALRSDSMEGLKRLRWLYLSWNRLTHIDDDAFNSCPSLNRLYLGNNELSVFPLQALSGLTLLNHLDLSGNFIDAIPASRYKWMTQIQSLDLASNQIHAIEGGFLDKLIDLKSLNVSDNLLRHLPELPTSIVDFNLANNTWTCDCKIGPLWKWMNARQSQAVTCSAPANRVGQNLSTFSLSDFDCNTTSKIKQVTLEKHSKIQKKKQNHLKGKKKKLKKGRSH</sequence>
<evidence type="ECO:0000256" key="6">
    <source>
        <dbReference type="ARBA" id="ARBA00022737"/>
    </source>
</evidence>
<evidence type="ECO:0000256" key="1">
    <source>
        <dbReference type="ARBA" id="ARBA00004236"/>
    </source>
</evidence>
<evidence type="ECO:0000256" key="9">
    <source>
        <dbReference type="SAM" id="MobiDB-lite"/>
    </source>
</evidence>
<dbReference type="GO" id="GO:0002224">
    <property type="term" value="P:toll-like receptor signaling pathway"/>
    <property type="evidence" value="ECO:0007669"/>
    <property type="project" value="InterPro"/>
</dbReference>
<name>A0A6F9D9Z8_9ASCI</name>
<gene>
    <name evidence="13" type="primary">Chadl-002</name>
</gene>
<evidence type="ECO:0000256" key="2">
    <source>
        <dbReference type="ARBA" id="ARBA00022475"/>
    </source>
</evidence>
<dbReference type="InterPro" id="IPR050328">
    <property type="entry name" value="Dev_Immune_Receptor"/>
</dbReference>
<keyword evidence="4" id="KW-0812">Transmembrane</keyword>
<evidence type="ECO:0000259" key="11">
    <source>
        <dbReference type="SMART" id="SM00013"/>
    </source>
</evidence>
<feature type="domain" description="LRRNT" evidence="11">
    <location>
        <begin position="36"/>
        <end position="69"/>
    </location>
</feature>
<dbReference type="SMART" id="SM00369">
    <property type="entry name" value="LRR_TYP"/>
    <property type="match status" value="17"/>
</dbReference>
<dbReference type="Pfam" id="PF13855">
    <property type="entry name" value="LRR_8"/>
    <property type="match status" value="5"/>
</dbReference>
<keyword evidence="3" id="KW-0433">Leucine-rich repeat</keyword>
<reference evidence="13" key="1">
    <citation type="submission" date="2020-04" db="EMBL/GenBank/DDBJ databases">
        <authorList>
            <person name="Neveu A P."/>
        </authorList>
    </citation>
    <scope>NUCLEOTIDE SEQUENCE</scope>
    <source>
        <tissue evidence="13">Whole embryo</tissue>
    </source>
</reference>
<dbReference type="SMART" id="SM00082">
    <property type="entry name" value="LRRCT"/>
    <property type="match status" value="2"/>
</dbReference>
<feature type="compositionally biased region" description="Basic residues" evidence="9">
    <location>
        <begin position="728"/>
        <end position="750"/>
    </location>
</feature>
<keyword evidence="8" id="KW-0472">Membrane</keyword>